<proteinExistence type="predicted"/>
<dbReference type="EMBL" id="KZ502801">
    <property type="protein sequence ID" value="PKU72858.1"/>
    <property type="molecule type" value="Genomic_DNA"/>
</dbReference>
<evidence type="ECO:0000256" key="1">
    <source>
        <dbReference type="SAM" id="MobiDB-lite"/>
    </source>
</evidence>
<keyword evidence="3" id="KW-1185">Reference proteome</keyword>
<dbReference type="InterPro" id="IPR053115">
    <property type="entry name" value="CDK_inhibitor"/>
</dbReference>
<name>A0A2I0WB18_9ASPA</name>
<dbReference type="AlphaFoldDB" id="A0A2I0WB18"/>
<reference evidence="2 3" key="1">
    <citation type="journal article" date="2016" name="Sci. Rep.">
        <title>The Dendrobium catenatum Lindl. genome sequence provides insights into polysaccharide synthase, floral development and adaptive evolution.</title>
        <authorList>
            <person name="Zhang G.Q."/>
            <person name="Xu Q."/>
            <person name="Bian C."/>
            <person name="Tsai W.C."/>
            <person name="Yeh C.M."/>
            <person name="Liu K.W."/>
            <person name="Yoshida K."/>
            <person name="Zhang L.S."/>
            <person name="Chang S.B."/>
            <person name="Chen F."/>
            <person name="Shi Y."/>
            <person name="Su Y.Y."/>
            <person name="Zhang Y.Q."/>
            <person name="Chen L.J."/>
            <person name="Yin Y."/>
            <person name="Lin M."/>
            <person name="Huang H."/>
            <person name="Deng H."/>
            <person name="Wang Z.W."/>
            <person name="Zhu S.L."/>
            <person name="Zhao X."/>
            <person name="Deng C."/>
            <person name="Niu S.C."/>
            <person name="Huang J."/>
            <person name="Wang M."/>
            <person name="Liu G.H."/>
            <person name="Yang H.J."/>
            <person name="Xiao X.J."/>
            <person name="Hsiao Y.Y."/>
            <person name="Wu W.L."/>
            <person name="Chen Y.Y."/>
            <person name="Mitsuda N."/>
            <person name="Ohme-Takagi M."/>
            <person name="Luo Y.B."/>
            <person name="Van de Peer Y."/>
            <person name="Liu Z.J."/>
        </authorList>
    </citation>
    <scope>NUCLEOTIDE SEQUENCE [LARGE SCALE GENOMIC DNA]</scope>
    <source>
        <tissue evidence="2">The whole plant</tissue>
    </source>
</reference>
<feature type="region of interest" description="Disordered" evidence="1">
    <location>
        <begin position="34"/>
        <end position="65"/>
    </location>
</feature>
<dbReference type="OrthoDB" id="741404at2759"/>
<evidence type="ECO:0000313" key="2">
    <source>
        <dbReference type="EMBL" id="PKU72858.1"/>
    </source>
</evidence>
<dbReference type="PANTHER" id="PTHR35162">
    <property type="entry name" value="OS08G0516600 PROTEIN"/>
    <property type="match status" value="1"/>
</dbReference>
<dbReference type="Proteomes" id="UP000233837">
    <property type="component" value="Unassembled WGS sequence"/>
</dbReference>
<organism evidence="2 3">
    <name type="scientific">Dendrobium catenatum</name>
    <dbReference type="NCBI Taxonomy" id="906689"/>
    <lineage>
        <taxon>Eukaryota</taxon>
        <taxon>Viridiplantae</taxon>
        <taxon>Streptophyta</taxon>
        <taxon>Embryophyta</taxon>
        <taxon>Tracheophyta</taxon>
        <taxon>Spermatophyta</taxon>
        <taxon>Magnoliopsida</taxon>
        <taxon>Liliopsida</taxon>
        <taxon>Asparagales</taxon>
        <taxon>Orchidaceae</taxon>
        <taxon>Epidendroideae</taxon>
        <taxon>Malaxideae</taxon>
        <taxon>Dendrobiinae</taxon>
        <taxon>Dendrobium</taxon>
    </lineage>
</organism>
<gene>
    <name evidence="2" type="ORF">MA16_Dca013652</name>
</gene>
<evidence type="ECO:0000313" key="3">
    <source>
        <dbReference type="Proteomes" id="UP000233837"/>
    </source>
</evidence>
<accession>A0A2I0WB18</accession>
<reference evidence="2 3" key="2">
    <citation type="journal article" date="2017" name="Nature">
        <title>The Apostasia genome and the evolution of orchids.</title>
        <authorList>
            <person name="Zhang G.Q."/>
            <person name="Liu K.W."/>
            <person name="Li Z."/>
            <person name="Lohaus R."/>
            <person name="Hsiao Y.Y."/>
            <person name="Niu S.C."/>
            <person name="Wang J.Y."/>
            <person name="Lin Y.C."/>
            <person name="Xu Q."/>
            <person name="Chen L.J."/>
            <person name="Yoshida K."/>
            <person name="Fujiwara S."/>
            <person name="Wang Z.W."/>
            <person name="Zhang Y.Q."/>
            <person name="Mitsuda N."/>
            <person name="Wang M."/>
            <person name="Liu G.H."/>
            <person name="Pecoraro L."/>
            <person name="Huang H.X."/>
            <person name="Xiao X.J."/>
            <person name="Lin M."/>
            <person name="Wu X.Y."/>
            <person name="Wu W.L."/>
            <person name="Chen Y.Y."/>
            <person name="Chang S.B."/>
            <person name="Sakamoto S."/>
            <person name="Ohme-Takagi M."/>
            <person name="Yagi M."/>
            <person name="Zeng S.J."/>
            <person name="Shen C.Y."/>
            <person name="Yeh C.M."/>
            <person name="Luo Y.B."/>
            <person name="Tsai W.C."/>
            <person name="Van de Peer Y."/>
            <person name="Liu Z.J."/>
        </authorList>
    </citation>
    <scope>NUCLEOTIDE SEQUENCE [LARGE SCALE GENOMIC DNA]</scope>
    <source>
        <tissue evidence="2">The whole plant</tissue>
    </source>
</reference>
<dbReference type="PANTHER" id="PTHR35162:SF2">
    <property type="entry name" value="OS08G0516600 PROTEIN"/>
    <property type="match status" value="1"/>
</dbReference>
<protein>
    <submittedName>
        <fullName evidence="2">Uncharacterized protein</fullName>
    </submittedName>
</protein>
<feature type="region of interest" description="Disordered" evidence="1">
    <location>
        <begin position="1"/>
        <end position="22"/>
    </location>
</feature>
<sequence length="110" mass="12091">MPSDATPAAASANSIKEELPSSPPMLIKEAMAMAEATKQPEKEMVTPKSENSILKQPTFCPPAPRKLQPVRRKALTELSLNRIYAVRRDLSSVFVKLPTAGPPNKRIRLL</sequence>